<name>A0A2W4BFF7_9ENTE</name>
<accession>A0A2W4BFF7</accession>
<comment type="caution">
    <text evidence="2">The sequence shown here is derived from an EMBL/GenBank/DDBJ whole genome shotgun (WGS) entry which is preliminary data.</text>
</comment>
<proteinExistence type="predicted"/>
<feature type="non-terminal residue" evidence="2">
    <location>
        <position position="87"/>
    </location>
</feature>
<protein>
    <recommendedName>
        <fullName evidence="1">SpaA-like prealbumin fold domain-containing protein</fullName>
    </recommendedName>
</protein>
<keyword evidence="3" id="KW-1185">Reference proteome</keyword>
<feature type="domain" description="SpaA-like prealbumin fold" evidence="1">
    <location>
        <begin position="20"/>
        <end position="62"/>
    </location>
</feature>
<dbReference type="EMBL" id="PIEU01000096">
    <property type="protein sequence ID" value="PZL71852.1"/>
    <property type="molecule type" value="Genomic_DNA"/>
</dbReference>
<evidence type="ECO:0000313" key="3">
    <source>
        <dbReference type="Proteomes" id="UP000249828"/>
    </source>
</evidence>
<feature type="non-terminal residue" evidence="2">
    <location>
        <position position="1"/>
    </location>
</feature>
<dbReference type="InterPro" id="IPR041033">
    <property type="entry name" value="SpaA_PFL_dom_1"/>
</dbReference>
<organism evidence="2 3">
    <name type="scientific">Enterococcus plantarum</name>
    <dbReference type="NCBI Taxonomy" id="1077675"/>
    <lineage>
        <taxon>Bacteria</taxon>
        <taxon>Bacillati</taxon>
        <taxon>Bacillota</taxon>
        <taxon>Bacilli</taxon>
        <taxon>Lactobacillales</taxon>
        <taxon>Enterococcaceae</taxon>
        <taxon>Enterococcus</taxon>
    </lineage>
</organism>
<gene>
    <name evidence="2" type="ORF">CI088_11655</name>
</gene>
<dbReference type="Gene3D" id="2.60.40.10">
    <property type="entry name" value="Immunoglobulins"/>
    <property type="match status" value="1"/>
</dbReference>
<evidence type="ECO:0000259" key="1">
    <source>
        <dbReference type="Pfam" id="PF17802"/>
    </source>
</evidence>
<sequence length="87" mass="9576">GKTVNFGDAVALKVDKTSLQVSVGNLALGKYTWKEIDAGEGYTVDSTIHNFEIKYKDEKTENVVAPDVTSKERVIDAAIKLNKKFTL</sequence>
<dbReference type="Pfam" id="PF17802">
    <property type="entry name" value="SpaA"/>
    <property type="match status" value="1"/>
</dbReference>
<dbReference type="RefSeq" id="WP_181429513.1">
    <property type="nucleotide sequence ID" value="NZ_PIEU01000096.1"/>
</dbReference>
<dbReference type="Proteomes" id="UP000249828">
    <property type="component" value="Unassembled WGS sequence"/>
</dbReference>
<dbReference type="InterPro" id="IPR013783">
    <property type="entry name" value="Ig-like_fold"/>
</dbReference>
<dbReference type="AlphaFoldDB" id="A0A2W4BFF7"/>
<evidence type="ECO:0000313" key="2">
    <source>
        <dbReference type="EMBL" id="PZL71852.1"/>
    </source>
</evidence>
<reference evidence="2 3" key="1">
    <citation type="submission" date="2017-11" db="EMBL/GenBank/DDBJ databases">
        <title>Draft genome sequence of Enterococcus plantarum TRW2 strain isolated from lettuce.</title>
        <authorList>
            <person name="Kim E.B."/>
            <person name="Marco M.L."/>
            <person name="Williams T.R."/>
            <person name="You I.H."/>
        </authorList>
    </citation>
    <scope>NUCLEOTIDE SEQUENCE [LARGE SCALE GENOMIC DNA]</scope>
    <source>
        <strain evidence="2 3">TRW2</strain>
    </source>
</reference>